<dbReference type="SUPFAM" id="SSF53041">
    <property type="entry name" value="Resolvase-like"/>
    <property type="match status" value="1"/>
</dbReference>
<dbReference type="Pfam" id="PF00239">
    <property type="entry name" value="Resolvase"/>
    <property type="match status" value="1"/>
</dbReference>
<dbReference type="InterPro" id="IPR006119">
    <property type="entry name" value="Resolv_N"/>
</dbReference>
<dbReference type="AlphaFoldDB" id="A0A1G6RRC9"/>
<dbReference type="Gene3D" id="3.40.50.1390">
    <property type="entry name" value="Resolvase, N-terminal catalytic domain"/>
    <property type="match status" value="1"/>
</dbReference>
<dbReference type="Proteomes" id="UP000198925">
    <property type="component" value="Unassembled WGS sequence"/>
</dbReference>
<dbReference type="SMART" id="SM00857">
    <property type="entry name" value="Resolvase"/>
    <property type="match status" value="1"/>
</dbReference>
<dbReference type="InterPro" id="IPR036162">
    <property type="entry name" value="Resolvase-like_N_sf"/>
</dbReference>
<dbReference type="GO" id="GO:0000150">
    <property type="term" value="F:DNA strand exchange activity"/>
    <property type="evidence" value="ECO:0007669"/>
    <property type="project" value="InterPro"/>
</dbReference>
<dbReference type="InterPro" id="IPR011109">
    <property type="entry name" value="DNA_bind_recombinase_dom"/>
</dbReference>
<dbReference type="CDD" id="cd03768">
    <property type="entry name" value="SR_ResInv"/>
    <property type="match status" value="1"/>
</dbReference>
<proteinExistence type="predicted"/>
<dbReference type="Gene3D" id="3.90.1750.20">
    <property type="entry name" value="Putative Large Serine Recombinase, Chain B, Domain 2"/>
    <property type="match status" value="1"/>
</dbReference>
<gene>
    <name evidence="3" type="ORF">SAMN04487779_100488</name>
</gene>
<protein>
    <submittedName>
        <fullName evidence="3">Site-specific DNA recombinase</fullName>
    </submittedName>
</protein>
<reference evidence="3 4" key="1">
    <citation type="submission" date="2016-10" db="EMBL/GenBank/DDBJ databases">
        <authorList>
            <person name="de Groot N.N."/>
        </authorList>
    </citation>
    <scope>NUCLEOTIDE SEQUENCE [LARGE SCALE GENOMIC DNA]</scope>
    <source>
        <strain evidence="3 4">CPCC 100156</strain>
    </source>
</reference>
<organism evidence="3 4">
    <name type="scientific">Belnapia rosea</name>
    <dbReference type="NCBI Taxonomy" id="938405"/>
    <lineage>
        <taxon>Bacteria</taxon>
        <taxon>Pseudomonadati</taxon>
        <taxon>Pseudomonadota</taxon>
        <taxon>Alphaproteobacteria</taxon>
        <taxon>Acetobacterales</taxon>
        <taxon>Roseomonadaceae</taxon>
        <taxon>Belnapia</taxon>
    </lineage>
</organism>
<sequence length="450" mass="49599">MKRKPAADAAMPATVRKVRAAVYTRKSSEEGLDMEFNSLDAQREACEAYITSQRSEGWVLVRDRYDDGGVSGGTLERPALRRLLADIERGLIDVVVVYKIDRLSRALMDFAKLVEVFDANSVTFVSVTQSFNTTTSMGRLTLNILLSFAQFEREVIGERIRDKVAASRARGIWMGGFVPLGYDARDRKLLVNDAEAALVRRIFEGFVETESGTKLVTMLRAEGATTKRGRVFTKSDVYRVLSNRTYLGEAMHKGKSHPGEHFAIVPQPMWDAAHALLAISPKTRANRTRCQTPSLLRGLIFGSDGRAMSPTHARGRRGQQYRYYVSQSVLKGSAADGPAIARISAAEIEGAVIGQVRGLLRQPEVVLGAWRAARVSASDMTEDEARLALERLDPLWEELFPAEQARIIRLLVDRVDIGPGGADVRLKLEGLASLARDLARPPAESTRAAA</sequence>
<feature type="domain" description="Resolvase/invertase-type recombinase catalytic" evidence="1">
    <location>
        <begin position="19"/>
        <end position="171"/>
    </location>
</feature>
<evidence type="ECO:0000313" key="3">
    <source>
        <dbReference type="EMBL" id="SDD06527.1"/>
    </source>
</evidence>
<keyword evidence="4" id="KW-1185">Reference proteome</keyword>
<dbReference type="PANTHER" id="PTHR30461:SF23">
    <property type="entry name" value="DNA RECOMBINASE-RELATED"/>
    <property type="match status" value="1"/>
</dbReference>
<feature type="domain" description="Recombinase" evidence="2">
    <location>
        <begin position="179"/>
        <end position="283"/>
    </location>
</feature>
<dbReference type="PROSITE" id="PS51737">
    <property type="entry name" value="RECOMBINASE_DNA_BIND"/>
    <property type="match status" value="1"/>
</dbReference>
<dbReference type="InterPro" id="IPR038109">
    <property type="entry name" value="DNA_bind_recomb_sf"/>
</dbReference>
<dbReference type="RefSeq" id="WP_090663027.1">
    <property type="nucleotide sequence ID" value="NZ_FMZX01000004.1"/>
</dbReference>
<dbReference type="Pfam" id="PF07508">
    <property type="entry name" value="Recombinase"/>
    <property type="match status" value="1"/>
</dbReference>
<dbReference type="InterPro" id="IPR050639">
    <property type="entry name" value="SSR_resolvase"/>
</dbReference>
<dbReference type="EMBL" id="FMZX01000004">
    <property type="protein sequence ID" value="SDD06527.1"/>
    <property type="molecule type" value="Genomic_DNA"/>
</dbReference>
<dbReference type="GO" id="GO:0003677">
    <property type="term" value="F:DNA binding"/>
    <property type="evidence" value="ECO:0007669"/>
    <property type="project" value="InterPro"/>
</dbReference>
<name>A0A1G6RRC9_9PROT</name>
<evidence type="ECO:0000259" key="2">
    <source>
        <dbReference type="PROSITE" id="PS51737"/>
    </source>
</evidence>
<dbReference type="PANTHER" id="PTHR30461">
    <property type="entry name" value="DNA-INVERTASE FROM LAMBDOID PROPHAGE"/>
    <property type="match status" value="1"/>
</dbReference>
<dbReference type="PROSITE" id="PS51736">
    <property type="entry name" value="RECOMBINASES_3"/>
    <property type="match status" value="1"/>
</dbReference>
<evidence type="ECO:0000259" key="1">
    <source>
        <dbReference type="PROSITE" id="PS51736"/>
    </source>
</evidence>
<accession>A0A1G6RRC9</accession>
<dbReference type="STRING" id="938405.SAMN02927895_01850"/>
<evidence type="ECO:0000313" key="4">
    <source>
        <dbReference type="Proteomes" id="UP000198925"/>
    </source>
</evidence>